<proteinExistence type="predicted"/>
<dbReference type="PANTHER" id="PTHR48154">
    <property type="entry name" value="PROTEIN, PUTATIVE-RELATED"/>
    <property type="match status" value="1"/>
</dbReference>
<organism evidence="2 3">
    <name type="scientific">Pisum sativum</name>
    <name type="common">Garden pea</name>
    <name type="synonym">Lathyrus oleraceus</name>
    <dbReference type="NCBI Taxonomy" id="3888"/>
    <lineage>
        <taxon>Eukaryota</taxon>
        <taxon>Viridiplantae</taxon>
        <taxon>Streptophyta</taxon>
        <taxon>Embryophyta</taxon>
        <taxon>Tracheophyta</taxon>
        <taxon>Spermatophyta</taxon>
        <taxon>Magnoliopsida</taxon>
        <taxon>eudicotyledons</taxon>
        <taxon>Gunneridae</taxon>
        <taxon>Pentapetalae</taxon>
        <taxon>rosids</taxon>
        <taxon>fabids</taxon>
        <taxon>Fabales</taxon>
        <taxon>Fabaceae</taxon>
        <taxon>Papilionoideae</taxon>
        <taxon>50 kb inversion clade</taxon>
        <taxon>NPAAA clade</taxon>
        <taxon>Hologalegina</taxon>
        <taxon>IRL clade</taxon>
        <taxon>Fabeae</taxon>
        <taxon>Lathyrus</taxon>
    </lineage>
</organism>
<gene>
    <name evidence="2" type="ORF">KIW84_032361</name>
</gene>
<dbReference type="Pfam" id="PF24924">
    <property type="entry name" value="DUF7745"/>
    <property type="match status" value="1"/>
</dbReference>
<sequence length="172" mass="19590">MDNMETPPRVDIFRQSRHKAARPLQDTDPIKEKENPVPALLDCVFHTFHLRHEKRSGAIVCCLPLLYMWLTSHVFKADVWINGMTNEEWAQNLVSLTRGSVTCYNPTLALRKLGYSMLGKLGDKALEETVLYDMGVGNLALLHKIICAWGKVHTNNTKLGKKNCIAKEPYRQ</sequence>
<reference evidence="2 3" key="1">
    <citation type="journal article" date="2022" name="Nat. Genet.">
        <title>Improved pea reference genome and pan-genome highlight genomic features and evolutionary characteristics.</title>
        <authorList>
            <person name="Yang T."/>
            <person name="Liu R."/>
            <person name="Luo Y."/>
            <person name="Hu S."/>
            <person name="Wang D."/>
            <person name="Wang C."/>
            <person name="Pandey M.K."/>
            <person name="Ge S."/>
            <person name="Xu Q."/>
            <person name="Li N."/>
            <person name="Li G."/>
            <person name="Huang Y."/>
            <person name="Saxena R.K."/>
            <person name="Ji Y."/>
            <person name="Li M."/>
            <person name="Yan X."/>
            <person name="He Y."/>
            <person name="Liu Y."/>
            <person name="Wang X."/>
            <person name="Xiang C."/>
            <person name="Varshney R.K."/>
            <person name="Ding H."/>
            <person name="Gao S."/>
            <person name="Zong X."/>
        </authorList>
    </citation>
    <scope>NUCLEOTIDE SEQUENCE [LARGE SCALE GENOMIC DNA]</scope>
    <source>
        <strain evidence="2 3">cv. Zhongwan 6</strain>
    </source>
</reference>
<evidence type="ECO:0000313" key="3">
    <source>
        <dbReference type="Proteomes" id="UP001058974"/>
    </source>
</evidence>
<dbReference type="EMBL" id="JAMSHJ010000003">
    <property type="protein sequence ID" value="KAI5426897.1"/>
    <property type="molecule type" value="Genomic_DNA"/>
</dbReference>
<dbReference type="PANTHER" id="PTHR48154:SF1">
    <property type="entry name" value="PROTEIN, PUTATIVE-RELATED"/>
    <property type="match status" value="1"/>
</dbReference>
<comment type="caution">
    <text evidence="2">The sequence shown here is derived from an EMBL/GenBank/DDBJ whole genome shotgun (WGS) entry which is preliminary data.</text>
</comment>
<dbReference type="Proteomes" id="UP001058974">
    <property type="component" value="Chromosome 3"/>
</dbReference>
<feature type="domain" description="DUF7745" evidence="1">
    <location>
        <begin position="33"/>
        <end position="103"/>
    </location>
</feature>
<accession>A0A9D4XUN5</accession>
<keyword evidence="3" id="KW-1185">Reference proteome</keyword>
<evidence type="ECO:0000259" key="1">
    <source>
        <dbReference type="Pfam" id="PF24924"/>
    </source>
</evidence>
<dbReference type="InterPro" id="IPR056647">
    <property type="entry name" value="DUF7745"/>
</dbReference>
<dbReference type="Gramene" id="Psat03G0236100-T1">
    <property type="protein sequence ID" value="KAI5426897.1"/>
    <property type="gene ID" value="KIW84_032361"/>
</dbReference>
<protein>
    <recommendedName>
        <fullName evidence="1">DUF7745 domain-containing protein</fullName>
    </recommendedName>
</protein>
<dbReference type="AlphaFoldDB" id="A0A9D4XUN5"/>
<name>A0A9D4XUN5_PEA</name>
<evidence type="ECO:0000313" key="2">
    <source>
        <dbReference type="EMBL" id="KAI5426897.1"/>
    </source>
</evidence>